<proteinExistence type="inferred from homology"/>
<evidence type="ECO:0000256" key="1">
    <source>
        <dbReference type="ARBA" id="ARBA00005534"/>
    </source>
</evidence>
<dbReference type="Proteomes" id="UP000467201">
    <property type="component" value="Chromosome"/>
</dbReference>
<dbReference type="SUPFAM" id="SSF111038">
    <property type="entry name" value="YjbQ-like"/>
    <property type="match status" value="1"/>
</dbReference>
<keyword evidence="4" id="KW-1185">Reference proteome</keyword>
<protein>
    <recommendedName>
        <fullName evidence="6">YjbQ family protein</fullName>
    </recommendedName>
</protein>
<dbReference type="OrthoDB" id="9801725at2"/>
<dbReference type="InterPro" id="IPR001602">
    <property type="entry name" value="UPF0047_YjbQ-like"/>
</dbReference>
<sequence length="137" mass="14864">MDTDLLDVDTSRRRIVDLTDAVRSFCGQRRSGGRSGLCNVFVPHATAGVALIETGSGSDDDLLDTLERLLPRDDRYRHAHGSPGHGADHVLPALISPSVTVPVRDGEPLLGTWQSVVLVDLNRDNPRRSVRLSFLGA</sequence>
<comment type="similarity">
    <text evidence="1">Belongs to the UPF0047 family.</text>
</comment>
<evidence type="ECO:0000313" key="3">
    <source>
        <dbReference type="EMBL" id="ORV40521.1"/>
    </source>
</evidence>
<evidence type="ECO:0000313" key="5">
    <source>
        <dbReference type="Proteomes" id="UP000467201"/>
    </source>
</evidence>
<evidence type="ECO:0000313" key="2">
    <source>
        <dbReference type="EMBL" id="BBZ07463.1"/>
    </source>
</evidence>
<dbReference type="EMBL" id="LQOS01000029">
    <property type="protein sequence ID" value="ORV40521.1"/>
    <property type="molecule type" value="Genomic_DNA"/>
</dbReference>
<dbReference type="InterPro" id="IPR035917">
    <property type="entry name" value="YjbQ-like_sf"/>
</dbReference>
<dbReference type="EMBL" id="AP022605">
    <property type="protein sequence ID" value="BBZ07463.1"/>
    <property type="molecule type" value="Genomic_DNA"/>
</dbReference>
<dbReference type="PIRSF" id="PIRSF004681">
    <property type="entry name" value="UCP004681"/>
    <property type="match status" value="1"/>
</dbReference>
<evidence type="ECO:0008006" key="6">
    <source>
        <dbReference type="Google" id="ProtNLM"/>
    </source>
</evidence>
<organism evidence="3 4">
    <name type="scientific">Mycolicibacterium doricum</name>
    <dbReference type="NCBI Taxonomy" id="126673"/>
    <lineage>
        <taxon>Bacteria</taxon>
        <taxon>Bacillati</taxon>
        <taxon>Actinomycetota</taxon>
        <taxon>Actinomycetes</taxon>
        <taxon>Mycobacteriales</taxon>
        <taxon>Mycobacteriaceae</taxon>
        <taxon>Mycolicibacterium</taxon>
    </lineage>
</organism>
<gene>
    <name evidence="3" type="ORF">AWC01_10640</name>
    <name evidence="2" type="ORF">MDOR_16320</name>
</gene>
<name>A0A1X1T7G4_9MYCO</name>
<dbReference type="STRING" id="126673.AWC01_10640"/>
<reference evidence="3 4" key="1">
    <citation type="submission" date="2016-01" db="EMBL/GenBank/DDBJ databases">
        <title>The new phylogeny of the genus Mycobacterium.</title>
        <authorList>
            <person name="Tarcisio F."/>
            <person name="Conor M."/>
            <person name="Antonella G."/>
            <person name="Elisabetta G."/>
            <person name="Giulia F.S."/>
            <person name="Sara T."/>
            <person name="Anna F."/>
            <person name="Clotilde B."/>
            <person name="Roberto B."/>
            <person name="Veronica D.S."/>
            <person name="Fabio R."/>
            <person name="Monica P."/>
            <person name="Olivier J."/>
            <person name="Enrico T."/>
            <person name="Nicola S."/>
        </authorList>
    </citation>
    <scope>NUCLEOTIDE SEQUENCE [LARGE SCALE GENOMIC DNA]</scope>
    <source>
        <strain evidence="3 4">DSM 44339</strain>
    </source>
</reference>
<evidence type="ECO:0000313" key="4">
    <source>
        <dbReference type="Proteomes" id="UP000193564"/>
    </source>
</evidence>
<dbReference type="Pfam" id="PF01894">
    <property type="entry name" value="YjbQ"/>
    <property type="match status" value="1"/>
</dbReference>
<dbReference type="KEGG" id="mdr:MDOR_16320"/>
<dbReference type="RefSeq" id="WP_085190776.1">
    <property type="nucleotide sequence ID" value="NZ_AP022605.1"/>
</dbReference>
<reference evidence="2 5" key="2">
    <citation type="journal article" date="2019" name="Emerg. Microbes Infect.">
        <title>Comprehensive subspecies identification of 175 nontuberculous mycobacteria species based on 7547 genomic profiles.</title>
        <authorList>
            <person name="Matsumoto Y."/>
            <person name="Kinjo T."/>
            <person name="Motooka D."/>
            <person name="Nabeya D."/>
            <person name="Jung N."/>
            <person name="Uechi K."/>
            <person name="Horii T."/>
            <person name="Iida T."/>
            <person name="Fujita J."/>
            <person name="Nakamura S."/>
        </authorList>
    </citation>
    <scope>NUCLEOTIDE SEQUENCE [LARGE SCALE GENOMIC DNA]</scope>
    <source>
        <strain evidence="2 5">JCM 12405</strain>
    </source>
</reference>
<accession>A0A1X1T7G4</accession>
<dbReference type="AlphaFoldDB" id="A0A1X1T7G4"/>
<dbReference type="NCBIfam" id="TIGR00149">
    <property type="entry name" value="TIGR00149_YjbQ"/>
    <property type="match status" value="1"/>
</dbReference>
<reference evidence="2" key="3">
    <citation type="submission" date="2020-02" db="EMBL/GenBank/DDBJ databases">
        <authorList>
            <person name="Matsumoto Y."/>
            <person name="Motooka D."/>
            <person name="Nakamura S."/>
        </authorList>
    </citation>
    <scope>NUCLEOTIDE SEQUENCE</scope>
    <source>
        <strain evidence="2">JCM 12405</strain>
    </source>
</reference>
<dbReference type="PROSITE" id="PS01314">
    <property type="entry name" value="UPF0047"/>
    <property type="match status" value="1"/>
</dbReference>
<dbReference type="Proteomes" id="UP000193564">
    <property type="component" value="Unassembled WGS sequence"/>
</dbReference>
<dbReference type="PANTHER" id="PTHR30615:SF8">
    <property type="entry name" value="UPF0047 PROTEIN C4A8.02C"/>
    <property type="match status" value="1"/>
</dbReference>
<dbReference type="PANTHER" id="PTHR30615">
    <property type="entry name" value="UNCHARACTERIZED PROTEIN YJBQ-RELATED"/>
    <property type="match status" value="1"/>
</dbReference>
<dbReference type="Gene3D" id="2.60.120.460">
    <property type="entry name" value="YjbQ-like"/>
    <property type="match status" value="1"/>
</dbReference>